<sequence>MSIKIKICGMKYPVNIQAISKLKPDYLGFIFYDASPRNCVTAIPDIPKHIKKVGVFVNADLETITKKVADYQLDAIQLHGSESVKMCAAVQKLGVEVFKVFSVDDTFDFQQILPYEGVCDYFLFDTKGKHHGGNGYTFNWKVLENYPSEKPFILSGGIGLEEIDSVQAFLKTNIGQKCYAIDVNSKFEIDAGLKDVEKCRLLIDDLRLTNFE</sequence>
<dbReference type="CDD" id="cd00405">
    <property type="entry name" value="PRAI"/>
    <property type="match status" value="1"/>
</dbReference>
<proteinExistence type="inferred from homology"/>
<evidence type="ECO:0000256" key="2">
    <source>
        <dbReference type="ARBA" id="ARBA00004664"/>
    </source>
</evidence>
<comment type="catalytic activity">
    <reaction evidence="1 9">
        <text>N-(5-phospho-beta-D-ribosyl)anthranilate = 1-(2-carboxyphenylamino)-1-deoxy-D-ribulose 5-phosphate</text>
        <dbReference type="Rhea" id="RHEA:21540"/>
        <dbReference type="ChEBI" id="CHEBI:18277"/>
        <dbReference type="ChEBI" id="CHEBI:58613"/>
        <dbReference type="EC" id="5.3.1.24"/>
    </reaction>
</comment>
<evidence type="ECO:0000313" key="12">
    <source>
        <dbReference type="Proteomes" id="UP001621713"/>
    </source>
</evidence>
<keyword evidence="12" id="KW-1185">Reference proteome</keyword>
<keyword evidence="7 9" id="KW-0057">Aromatic amino acid biosynthesis</keyword>
<dbReference type="InterPro" id="IPR013785">
    <property type="entry name" value="Aldolase_TIM"/>
</dbReference>
<dbReference type="InterPro" id="IPR001240">
    <property type="entry name" value="PRAI_dom"/>
</dbReference>
<reference evidence="11 12" key="1">
    <citation type="submission" date="2024-02" db="EMBL/GenBank/DDBJ databases">
        <title>Comparative Genomic Analysis of Flavobacterium Species Causing Columnaris Disease of Freshwater Fish in Thailand: Insights into Virulence and Resistance Mechanisms.</title>
        <authorList>
            <person name="Nguyen D."/>
            <person name="Chokmangmeepisarn P."/>
            <person name="Khianchaikhan K."/>
            <person name="Morishita M."/>
            <person name="Bunnoy A."/>
            <person name="Rodkhum C."/>
        </authorList>
    </citation>
    <scope>NUCLEOTIDE SEQUENCE [LARGE SCALE GENOMIC DNA]</scope>
    <source>
        <strain evidence="11 12">PCBSB2203</strain>
    </source>
</reference>
<dbReference type="Pfam" id="PF00697">
    <property type="entry name" value="PRAI"/>
    <property type="match status" value="1"/>
</dbReference>
<dbReference type="RefSeq" id="WP_235820798.1">
    <property type="nucleotide sequence ID" value="NZ_JAZHOJ010000025.1"/>
</dbReference>
<keyword evidence="6 9" id="KW-0822">Tryptophan biosynthesis</keyword>
<evidence type="ECO:0000256" key="5">
    <source>
        <dbReference type="ARBA" id="ARBA00022605"/>
    </source>
</evidence>
<dbReference type="Gene3D" id="3.20.20.70">
    <property type="entry name" value="Aldolase class I"/>
    <property type="match status" value="1"/>
</dbReference>
<gene>
    <name evidence="9" type="primary">trpF</name>
    <name evidence="11" type="ORF">V3467_11170</name>
</gene>
<accession>A0ABW8PJ91</accession>
<dbReference type="HAMAP" id="MF_00135">
    <property type="entry name" value="PRAI"/>
    <property type="match status" value="1"/>
</dbReference>
<evidence type="ECO:0000256" key="9">
    <source>
        <dbReference type="HAMAP-Rule" id="MF_00135"/>
    </source>
</evidence>
<keyword evidence="8 9" id="KW-0413">Isomerase</keyword>
<dbReference type="Proteomes" id="UP001621713">
    <property type="component" value="Unassembled WGS sequence"/>
</dbReference>
<name>A0ABW8PJ91_9FLAO</name>
<keyword evidence="5 9" id="KW-0028">Amino-acid biosynthesis</keyword>
<evidence type="ECO:0000256" key="6">
    <source>
        <dbReference type="ARBA" id="ARBA00022822"/>
    </source>
</evidence>
<dbReference type="SUPFAM" id="SSF51366">
    <property type="entry name" value="Ribulose-phoshate binding barrel"/>
    <property type="match status" value="1"/>
</dbReference>
<evidence type="ECO:0000256" key="1">
    <source>
        <dbReference type="ARBA" id="ARBA00001164"/>
    </source>
</evidence>
<organism evidence="11 12">
    <name type="scientific">Flavobacterium covae</name>
    <dbReference type="NCBI Taxonomy" id="2906076"/>
    <lineage>
        <taxon>Bacteria</taxon>
        <taxon>Pseudomonadati</taxon>
        <taxon>Bacteroidota</taxon>
        <taxon>Flavobacteriia</taxon>
        <taxon>Flavobacteriales</taxon>
        <taxon>Flavobacteriaceae</taxon>
        <taxon>Flavobacterium</taxon>
    </lineage>
</organism>
<evidence type="ECO:0000256" key="7">
    <source>
        <dbReference type="ARBA" id="ARBA00023141"/>
    </source>
</evidence>
<comment type="pathway">
    <text evidence="2 9">Amino-acid biosynthesis; L-tryptophan biosynthesis; L-tryptophan from chorismate: step 3/5.</text>
</comment>
<comment type="similarity">
    <text evidence="9">Belongs to the TrpF family.</text>
</comment>
<evidence type="ECO:0000256" key="8">
    <source>
        <dbReference type="ARBA" id="ARBA00023235"/>
    </source>
</evidence>
<dbReference type="EC" id="5.3.1.24" evidence="3 9"/>
<dbReference type="PANTHER" id="PTHR42894">
    <property type="entry name" value="N-(5'-PHOSPHORIBOSYL)ANTHRANILATE ISOMERASE"/>
    <property type="match status" value="1"/>
</dbReference>
<evidence type="ECO:0000313" key="11">
    <source>
        <dbReference type="EMBL" id="MFK7004406.1"/>
    </source>
</evidence>
<feature type="domain" description="N-(5'phosphoribosyl) anthranilate isomerase (PRAI)" evidence="10">
    <location>
        <begin position="6"/>
        <end position="204"/>
    </location>
</feature>
<dbReference type="EMBL" id="JAZHOJ010000025">
    <property type="protein sequence ID" value="MFK7004406.1"/>
    <property type="molecule type" value="Genomic_DNA"/>
</dbReference>
<protein>
    <recommendedName>
        <fullName evidence="4 9">N-(5'-phosphoribosyl)anthranilate isomerase</fullName>
        <shortName evidence="9">PRAI</shortName>
        <ecNumber evidence="3 9">5.3.1.24</ecNumber>
    </recommendedName>
</protein>
<dbReference type="GO" id="GO:0016853">
    <property type="term" value="F:isomerase activity"/>
    <property type="evidence" value="ECO:0007669"/>
    <property type="project" value="UniProtKB-KW"/>
</dbReference>
<comment type="caution">
    <text evidence="11">The sequence shown here is derived from an EMBL/GenBank/DDBJ whole genome shotgun (WGS) entry which is preliminary data.</text>
</comment>
<evidence type="ECO:0000256" key="4">
    <source>
        <dbReference type="ARBA" id="ARBA00022272"/>
    </source>
</evidence>
<evidence type="ECO:0000256" key="3">
    <source>
        <dbReference type="ARBA" id="ARBA00012572"/>
    </source>
</evidence>
<evidence type="ECO:0000259" key="10">
    <source>
        <dbReference type="Pfam" id="PF00697"/>
    </source>
</evidence>
<dbReference type="InterPro" id="IPR044643">
    <property type="entry name" value="TrpF_fam"/>
</dbReference>
<dbReference type="InterPro" id="IPR011060">
    <property type="entry name" value="RibuloseP-bd_barrel"/>
</dbReference>
<dbReference type="PANTHER" id="PTHR42894:SF1">
    <property type="entry name" value="N-(5'-PHOSPHORIBOSYL)ANTHRANILATE ISOMERASE"/>
    <property type="match status" value="1"/>
</dbReference>